<evidence type="ECO:0000313" key="3">
    <source>
        <dbReference type="Proteomes" id="UP000292702"/>
    </source>
</evidence>
<feature type="compositionally biased region" description="Polar residues" evidence="1">
    <location>
        <begin position="1"/>
        <end position="11"/>
    </location>
</feature>
<dbReference type="AlphaFoldDB" id="A0A4R0RG67"/>
<name>A0A4R0RG67_9APHY</name>
<reference evidence="2 3" key="1">
    <citation type="submission" date="2018-11" db="EMBL/GenBank/DDBJ databases">
        <title>Genome assembly of Steccherinum ochraceum LE-BIN_3174, the white-rot fungus of the Steccherinaceae family (The Residual Polyporoid clade, Polyporales, Basidiomycota).</title>
        <authorList>
            <person name="Fedorova T.V."/>
            <person name="Glazunova O.A."/>
            <person name="Landesman E.O."/>
            <person name="Moiseenko K.V."/>
            <person name="Psurtseva N.V."/>
            <person name="Savinova O.S."/>
            <person name="Shakhova N.V."/>
            <person name="Tyazhelova T.V."/>
            <person name="Vasina D.V."/>
        </authorList>
    </citation>
    <scope>NUCLEOTIDE SEQUENCE [LARGE SCALE GENOMIC DNA]</scope>
    <source>
        <strain evidence="2 3">LE-BIN_3174</strain>
    </source>
</reference>
<feature type="region of interest" description="Disordered" evidence="1">
    <location>
        <begin position="1"/>
        <end position="29"/>
    </location>
</feature>
<proteinExistence type="predicted"/>
<gene>
    <name evidence="2" type="ORF">EIP91_001635</name>
</gene>
<comment type="caution">
    <text evidence="2">The sequence shown here is derived from an EMBL/GenBank/DDBJ whole genome shotgun (WGS) entry which is preliminary data.</text>
</comment>
<accession>A0A4R0RG67</accession>
<organism evidence="2 3">
    <name type="scientific">Steccherinum ochraceum</name>
    <dbReference type="NCBI Taxonomy" id="92696"/>
    <lineage>
        <taxon>Eukaryota</taxon>
        <taxon>Fungi</taxon>
        <taxon>Dikarya</taxon>
        <taxon>Basidiomycota</taxon>
        <taxon>Agaricomycotina</taxon>
        <taxon>Agaricomycetes</taxon>
        <taxon>Polyporales</taxon>
        <taxon>Steccherinaceae</taxon>
        <taxon>Steccherinum</taxon>
    </lineage>
</organism>
<evidence type="ECO:0000256" key="1">
    <source>
        <dbReference type="SAM" id="MobiDB-lite"/>
    </source>
</evidence>
<protein>
    <submittedName>
        <fullName evidence="2">Uncharacterized protein</fullName>
    </submittedName>
</protein>
<sequence>MPKSIVKTSSKSKPHTPYASSSSARPKRVTFVATERDEAASSESEVYEEPAYEEPNIRAMFARQIKNWPEENIRRFETHMRSPYPLSPIPSTRKTRKWECYFGCYISASEILKFAADYDDCPDDPELDPMLFLECTLSPALLDGRRVRLRTACIREEDKRRCPWMEEGVGDSCYVVVALSMTDYRRGCRPLHVEIRELTQTMGRKPIWWEAEV</sequence>
<keyword evidence="3" id="KW-1185">Reference proteome</keyword>
<dbReference type="Proteomes" id="UP000292702">
    <property type="component" value="Unassembled WGS sequence"/>
</dbReference>
<evidence type="ECO:0000313" key="2">
    <source>
        <dbReference type="EMBL" id="TCD66232.1"/>
    </source>
</evidence>
<dbReference type="EMBL" id="RWJN01000144">
    <property type="protein sequence ID" value="TCD66232.1"/>
    <property type="molecule type" value="Genomic_DNA"/>
</dbReference>